<evidence type="ECO:0000313" key="3">
    <source>
        <dbReference type="Proteomes" id="UP000007015"/>
    </source>
</evidence>
<gene>
    <name evidence="2" type="ORF">OsI_00400</name>
</gene>
<organism evidence="2 3">
    <name type="scientific">Oryza sativa subsp. indica</name>
    <name type="common">Rice</name>
    <dbReference type="NCBI Taxonomy" id="39946"/>
    <lineage>
        <taxon>Eukaryota</taxon>
        <taxon>Viridiplantae</taxon>
        <taxon>Streptophyta</taxon>
        <taxon>Embryophyta</taxon>
        <taxon>Tracheophyta</taxon>
        <taxon>Spermatophyta</taxon>
        <taxon>Magnoliopsida</taxon>
        <taxon>Liliopsida</taxon>
        <taxon>Poales</taxon>
        <taxon>Poaceae</taxon>
        <taxon>BOP clade</taxon>
        <taxon>Oryzoideae</taxon>
        <taxon>Oryzeae</taxon>
        <taxon>Oryzinae</taxon>
        <taxon>Oryza</taxon>
        <taxon>Oryza sativa</taxon>
    </lineage>
</organism>
<dbReference type="Gramene" id="BGIOSGA002781-TA">
    <property type="protein sequence ID" value="BGIOSGA002781-PA"/>
    <property type="gene ID" value="BGIOSGA002781"/>
</dbReference>
<evidence type="ECO:0000256" key="1">
    <source>
        <dbReference type="SAM" id="MobiDB-lite"/>
    </source>
</evidence>
<evidence type="ECO:0000313" key="2">
    <source>
        <dbReference type="EMBL" id="EEC69948.1"/>
    </source>
</evidence>
<feature type="compositionally biased region" description="Polar residues" evidence="1">
    <location>
        <begin position="144"/>
        <end position="160"/>
    </location>
</feature>
<keyword evidence="3" id="KW-1185">Reference proteome</keyword>
<proteinExistence type="predicted"/>
<protein>
    <submittedName>
        <fullName evidence="2">Uncharacterized protein</fullName>
    </submittedName>
</protein>
<dbReference type="Proteomes" id="UP000007015">
    <property type="component" value="Chromosome 1"/>
</dbReference>
<feature type="compositionally biased region" description="Low complexity" evidence="1">
    <location>
        <begin position="121"/>
        <end position="130"/>
    </location>
</feature>
<dbReference type="STRING" id="39946.B8ADA1"/>
<feature type="region of interest" description="Disordered" evidence="1">
    <location>
        <begin position="112"/>
        <end position="185"/>
    </location>
</feature>
<sequence>MPELKELLDVTLEELTEEQQQMVKAAVEQFTKKCLLSFGKNRSGAPFLKTELPRVLLPGQSDMSSDEEREHFSCLLYKALGETMTNHNTAFLNSFRLIMISIFGQSVDKTFEREYGPPGGPTYFGPHTTTQKPHGKDNVGETGASGTKDANSRPIQQDPQQAVPKPRTFGEAAFGTTGNPPASAYKISPLRNRLQRDIYGNGYSEFMDYNAIDALPNPGYHGAAGMPTGRPENQDTNVDIMVQKMTDVLQNQFGLKPKNQGYMYSSPFPEWYQRVSLPNRVKVPTEFTKFSGQDDTSTVEHIARYLMQLGEASADEAFRIRYFPLSLTGPAFRCVLNEIVPNLRGTLLLPLCYRFNFSCEFSIFFIGNNNRF</sequence>
<reference evidence="2 3" key="1">
    <citation type="journal article" date="2005" name="PLoS Biol.">
        <title>The genomes of Oryza sativa: a history of duplications.</title>
        <authorList>
            <person name="Yu J."/>
            <person name="Wang J."/>
            <person name="Lin W."/>
            <person name="Li S."/>
            <person name="Li H."/>
            <person name="Zhou J."/>
            <person name="Ni P."/>
            <person name="Dong W."/>
            <person name="Hu S."/>
            <person name="Zeng C."/>
            <person name="Zhang J."/>
            <person name="Zhang Y."/>
            <person name="Li R."/>
            <person name="Xu Z."/>
            <person name="Li S."/>
            <person name="Li X."/>
            <person name="Zheng H."/>
            <person name="Cong L."/>
            <person name="Lin L."/>
            <person name="Yin J."/>
            <person name="Geng J."/>
            <person name="Li G."/>
            <person name="Shi J."/>
            <person name="Liu J."/>
            <person name="Lv H."/>
            <person name="Li J."/>
            <person name="Wang J."/>
            <person name="Deng Y."/>
            <person name="Ran L."/>
            <person name="Shi X."/>
            <person name="Wang X."/>
            <person name="Wu Q."/>
            <person name="Li C."/>
            <person name="Ren X."/>
            <person name="Wang J."/>
            <person name="Wang X."/>
            <person name="Li D."/>
            <person name="Liu D."/>
            <person name="Zhang X."/>
            <person name="Ji Z."/>
            <person name="Zhao W."/>
            <person name="Sun Y."/>
            <person name="Zhang Z."/>
            <person name="Bao J."/>
            <person name="Han Y."/>
            <person name="Dong L."/>
            <person name="Ji J."/>
            <person name="Chen P."/>
            <person name="Wu S."/>
            <person name="Liu J."/>
            <person name="Xiao Y."/>
            <person name="Bu D."/>
            <person name="Tan J."/>
            <person name="Yang L."/>
            <person name="Ye C."/>
            <person name="Zhang J."/>
            <person name="Xu J."/>
            <person name="Zhou Y."/>
            <person name="Yu Y."/>
            <person name="Zhang B."/>
            <person name="Zhuang S."/>
            <person name="Wei H."/>
            <person name="Liu B."/>
            <person name="Lei M."/>
            <person name="Yu H."/>
            <person name="Li Y."/>
            <person name="Xu H."/>
            <person name="Wei S."/>
            <person name="He X."/>
            <person name="Fang L."/>
            <person name="Zhang Z."/>
            <person name="Zhang Y."/>
            <person name="Huang X."/>
            <person name="Su Z."/>
            <person name="Tong W."/>
            <person name="Li J."/>
            <person name="Tong Z."/>
            <person name="Li S."/>
            <person name="Ye J."/>
            <person name="Wang L."/>
            <person name="Fang L."/>
            <person name="Lei T."/>
            <person name="Chen C."/>
            <person name="Chen H."/>
            <person name="Xu Z."/>
            <person name="Li H."/>
            <person name="Huang H."/>
            <person name="Zhang F."/>
            <person name="Xu H."/>
            <person name="Li N."/>
            <person name="Zhao C."/>
            <person name="Li S."/>
            <person name="Dong L."/>
            <person name="Huang Y."/>
            <person name="Li L."/>
            <person name="Xi Y."/>
            <person name="Qi Q."/>
            <person name="Li W."/>
            <person name="Zhang B."/>
            <person name="Hu W."/>
            <person name="Zhang Y."/>
            <person name="Tian X."/>
            <person name="Jiao Y."/>
            <person name="Liang X."/>
            <person name="Jin J."/>
            <person name="Gao L."/>
            <person name="Zheng W."/>
            <person name="Hao B."/>
            <person name="Liu S."/>
            <person name="Wang W."/>
            <person name="Yuan L."/>
            <person name="Cao M."/>
            <person name="McDermott J."/>
            <person name="Samudrala R."/>
            <person name="Wang J."/>
            <person name="Wong G.K."/>
            <person name="Yang H."/>
        </authorList>
    </citation>
    <scope>NUCLEOTIDE SEQUENCE [LARGE SCALE GENOMIC DNA]</scope>
    <source>
        <strain evidence="3">cv. 93-11</strain>
    </source>
</reference>
<name>B8ADA1_ORYSI</name>
<dbReference type="HOGENOM" id="CLU_744710_0_0_1"/>
<dbReference type="EMBL" id="CM000126">
    <property type="protein sequence ID" value="EEC69948.1"/>
    <property type="molecule type" value="Genomic_DNA"/>
</dbReference>
<accession>B8ADA1</accession>
<dbReference type="AlphaFoldDB" id="B8ADA1"/>